<dbReference type="InterPro" id="IPR051010">
    <property type="entry name" value="BCAA_transport"/>
</dbReference>
<dbReference type="Gene3D" id="3.40.50.2300">
    <property type="match status" value="2"/>
</dbReference>
<evidence type="ECO:0000256" key="4">
    <source>
        <dbReference type="ARBA" id="ARBA00022970"/>
    </source>
</evidence>
<comment type="caution">
    <text evidence="7">The sequence shown here is derived from an EMBL/GenBank/DDBJ whole genome shotgun (WGS) entry which is preliminary data.</text>
</comment>
<feature type="signal peptide" evidence="5">
    <location>
        <begin position="1"/>
        <end position="19"/>
    </location>
</feature>
<dbReference type="GO" id="GO:0006865">
    <property type="term" value="P:amino acid transport"/>
    <property type="evidence" value="ECO:0007669"/>
    <property type="project" value="UniProtKB-KW"/>
</dbReference>
<keyword evidence="2" id="KW-0813">Transport</keyword>
<feature type="domain" description="Leucine-binding protein" evidence="6">
    <location>
        <begin position="39"/>
        <end position="379"/>
    </location>
</feature>
<dbReference type="Proteomes" id="UP000288197">
    <property type="component" value="Unassembled WGS sequence"/>
</dbReference>
<evidence type="ECO:0000259" key="6">
    <source>
        <dbReference type="Pfam" id="PF13458"/>
    </source>
</evidence>
<dbReference type="PRINTS" id="PR00337">
    <property type="entry name" value="LEUILEVALBP"/>
</dbReference>
<evidence type="ECO:0000256" key="1">
    <source>
        <dbReference type="ARBA" id="ARBA00010062"/>
    </source>
</evidence>
<evidence type="ECO:0000256" key="3">
    <source>
        <dbReference type="ARBA" id="ARBA00022729"/>
    </source>
</evidence>
<dbReference type="Pfam" id="PF13458">
    <property type="entry name" value="Peripla_BP_6"/>
    <property type="match status" value="1"/>
</dbReference>
<dbReference type="RefSeq" id="WP_114289326.1">
    <property type="nucleotide sequence ID" value="NZ_JBEFOT010000002.1"/>
</dbReference>
<feature type="chain" id="PRO_5038588647" evidence="5">
    <location>
        <begin position="20"/>
        <end position="391"/>
    </location>
</feature>
<dbReference type="InterPro" id="IPR028082">
    <property type="entry name" value="Peripla_BP_I"/>
</dbReference>
<comment type="similarity">
    <text evidence="1">Belongs to the leucine-binding protein family.</text>
</comment>
<evidence type="ECO:0000256" key="2">
    <source>
        <dbReference type="ARBA" id="ARBA00022448"/>
    </source>
</evidence>
<proteinExistence type="inferred from homology"/>
<reference evidence="7 8" key="1">
    <citation type="submission" date="2017-05" db="EMBL/GenBank/DDBJ databases">
        <title>Vagococcus spp. assemblies.</title>
        <authorList>
            <person name="Gulvik C.A."/>
        </authorList>
    </citation>
    <scope>NUCLEOTIDE SEQUENCE [LARGE SCALE GENOMIC DNA]</scope>
    <source>
        <strain evidence="7 8">NCFB 2497</strain>
    </source>
</reference>
<dbReference type="AlphaFoldDB" id="A0A369AYA9"/>
<protein>
    <submittedName>
        <fullName evidence="7">Branched-chain amino acid ABC transporter substrate-binding protein</fullName>
    </submittedName>
</protein>
<name>A0A369AYA9_9ENTE</name>
<keyword evidence="3 5" id="KW-0732">Signal</keyword>
<sequence>MKKLMGMLFASAILLSACGAPGGGGATNEKEGKKSDSDTIKIGLNLELSGAVAAYGNQEKEGAELAVEEINAKGGIKGKKIELVIKDNKSDTAEAAAVAANLTTKENVVAIIGPATSGASKAQIPNVTKAKVPVITPSGTDDAITVVNDAVQEFIFRACFQDSFQGVILANYAMNNLDAKKAVVIGDVSSDYAKGLSKSFKDTFTGEIVADEKFNQKDKDFKAILTKIKDKDFDFIYLPGYYEEAGLIIKQAREMGIEQPILGADGFSDEKLGDIAGKNNMNDIYYTAHFSDQAPSSEKVTEFIDAFKTKYNKAPSSFNALAYDSVYMLAEAIDKAGEADSEKITEQLASLKDFDGVTGKMTMDKNHNPEKAAVVIGLNEGKEASADVVNP</sequence>
<gene>
    <name evidence="7" type="ORF">CBF32_05540</name>
</gene>
<dbReference type="PROSITE" id="PS51257">
    <property type="entry name" value="PROKAR_LIPOPROTEIN"/>
    <property type="match status" value="1"/>
</dbReference>
<keyword evidence="4" id="KW-0029">Amino-acid transport</keyword>
<dbReference type="InterPro" id="IPR000709">
    <property type="entry name" value="Leu_Ile_Val-bd"/>
</dbReference>
<dbReference type="InterPro" id="IPR028081">
    <property type="entry name" value="Leu-bd"/>
</dbReference>
<dbReference type="CDD" id="cd06347">
    <property type="entry name" value="PBP1_ABC_LivK_ligand_binding-like"/>
    <property type="match status" value="1"/>
</dbReference>
<dbReference type="PANTHER" id="PTHR30483:SF6">
    <property type="entry name" value="PERIPLASMIC BINDING PROTEIN OF ABC TRANSPORTER FOR NATURAL AMINO ACIDS"/>
    <property type="match status" value="1"/>
</dbReference>
<dbReference type="GeneID" id="63146108"/>
<evidence type="ECO:0000313" key="8">
    <source>
        <dbReference type="Proteomes" id="UP000288197"/>
    </source>
</evidence>
<dbReference type="PANTHER" id="PTHR30483">
    <property type="entry name" value="LEUCINE-SPECIFIC-BINDING PROTEIN"/>
    <property type="match status" value="1"/>
</dbReference>
<dbReference type="EMBL" id="NGJX01000004">
    <property type="protein sequence ID" value="RSU02731.1"/>
    <property type="molecule type" value="Genomic_DNA"/>
</dbReference>
<keyword evidence="8" id="KW-1185">Reference proteome</keyword>
<evidence type="ECO:0000313" key="7">
    <source>
        <dbReference type="EMBL" id="RSU02731.1"/>
    </source>
</evidence>
<evidence type="ECO:0000256" key="5">
    <source>
        <dbReference type="SAM" id="SignalP"/>
    </source>
</evidence>
<dbReference type="OrthoDB" id="9783240at2"/>
<accession>A0A369AYA9</accession>
<organism evidence="7 8">
    <name type="scientific">Vagococcus fluvialis</name>
    <dbReference type="NCBI Taxonomy" id="2738"/>
    <lineage>
        <taxon>Bacteria</taxon>
        <taxon>Bacillati</taxon>
        <taxon>Bacillota</taxon>
        <taxon>Bacilli</taxon>
        <taxon>Lactobacillales</taxon>
        <taxon>Enterococcaceae</taxon>
        <taxon>Vagococcus</taxon>
    </lineage>
</organism>
<dbReference type="SUPFAM" id="SSF53822">
    <property type="entry name" value="Periplasmic binding protein-like I"/>
    <property type="match status" value="1"/>
</dbReference>